<sequence>MRPAWGPLKRNRPHHPISSSCPITCLPYRHTRGPSKSWAHGPDRLGLMKKALRPLGPWKLQAEQNKQNDPLDKFQCMCSSRIWFRSEKKMQLGRVPGLRARTRVETAAHARRAGKTTFFRHHAITARTGAGILAAAASLDDRRTRARRSISHTSPAARARAGGCGAGSLAAADGVVLFRLYASPFTVHASALRT</sequence>
<dbReference type="HOGENOM" id="CLU_1404488_0_0_1"/>
<dbReference type="EnsemblPlants" id="ONIVA04G23420.1">
    <property type="protein sequence ID" value="ONIVA04G23420.1"/>
    <property type="gene ID" value="ONIVA04G23420"/>
</dbReference>
<accession>A0A0E0H5K5</accession>
<evidence type="ECO:0000313" key="1">
    <source>
        <dbReference type="EnsemblPlants" id="ONIVA04G23420.1"/>
    </source>
</evidence>
<name>A0A0E0H5K5_ORYNI</name>
<protein>
    <submittedName>
        <fullName evidence="1">Uncharacterized protein</fullName>
    </submittedName>
</protein>
<reference evidence="1" key="1">
    <citation type="submission" date="2015-04" db="UniProtKB">
        <authorList>
            <consortium name="EnsemblPlants"/>
        </authorList>
    </citation>
    <scope>IDENTIFICATION</scope>
    <source>
        <strain evidence="1">SL10</strain>
    </source>
</reference>
<dbReference type="Gramene" id="ONIVA04G23420.1">
    <property type="protein sequence ID" value="ONIVA04G23420.1"/>
    <property type="gene ID" value="ONIVA04G23420"/>
</dbReference>
<organism evidence="1">
    <name type="scientific">Oryza nivara</name>
    <name type="common">Indian wild rice</name>
    <name type="synonym">Oryza sativa f. spontanea</name>
    <dbReference type="NCBI Taxonomy" id="4536"/>
    <lineage>
        <taxon>Eukaryota</taxon>
        <taxon>Viridiplantae</taxon>
        <taxon>Streptophyta</taxon>
        <taxon>Embryophyta</taxon>
        <taxon>Tracheophyta</taxon>
        <taxon>Spermatophyta</taxon>
        <taxon>Magnoliopsida</taxon>
        <taxon>Liliopsida</taxon>
        <taxon>Poales</taxon>
        <taxon>Poaceae</taxon>
        <taxon>BOP clade</taxon>
        <taxon>Oryzoideae</taxon>
        <taxon>Oryzeae</taxon>
        <taxon>Oryzinae</taxon>
        <taxon>Oryza</taxon>
    </lineage>
</organism>
<dbReference type="Proteomes" id="UP000006591">
    <property type="component" value="Chromosome 4"/>
</dbReference>
<reference evidence="1" key="2">
    <citation type="submission" date="2018-04" db="EMBL/GenBank/DDBJ databases">
        <title>OnivRS2 (Oryza nivara Reference Sequence Version 2).</title>
        <authorList>
            <person name="Zhang J."/>
            <person name="Kudrna D."/>
            <person name="Lee S."/>
            <person name="Talag J."/>
            <person name="Rajasekar S."/>
            <person name="Welchert J."/>
            <person name="Hsing Y.-I."/>
            <person name="Wing R.A."/>
        </authorList>
    </citation>
    <scope>NUCLEOTIDE SEQUENCE [LARGE SCALE GENOMIC DNA]</scope>
    <source>
        <strain evidence="1">SL10</strain>
    </source>
</reference>
<dbReference type="AlphaFoldDB" id="A0A0E0H5K5"/>
<keyword evidence="2" id="KW-1185">Reference proteome</keyword>
<proteinExistence type="predicted"/>
<evidence type="ECO:0000313" key="2">
    <source>
        <dbReference type="Proteomes" id="UP000006591"/>
    </source>
</evidence>